<dbReference type="AlphaFoldDB" id="A0A4Q2KNF1"/>
<organism evidence="2 3">
    <name type="scientific">Pelagerythrobacter rhizovicinus</name>
    <dbReference type="NCBI Taxonomy" id="2268576"/>
    <lineage>
        <taxon>Bacteria</taxon>
        <taxon>Pseudomonadati</taxon>
        <taxon>Pseudomonadota</taxon>
        <taxon>Alphaproteobacteria</taxon>
        <taxon>Sphingomonadales</taxon>
        <taxon>Erythrobacteraceae</taxon>
        <taxon>Pelagerythrobacter</taxon>
    </lineage>
</organism>
<evidence type="ECO:0000256" key="1">
    <source>
        <dbReference type="SAM" id="SignalP"/>
    </source>
</evidence>
<name>A0A4Q2KNF1_9SPHN</name>
<dbReference type="OrthoDB" id="7594050at2"/>
<reference evidence="2 3" key="1">
    <citation type="submission" date="2019-01" db="EMBL/GenBank/DDBJ databases">
        <title>Altererythrobacter rhizovicinus sp. nov., isolated from the rhizosphere soil of Haloxylon ammodendron.</title>
        <authorList>
            <person name="Li H.-P."/>
            <person name="Gou J.-Y."/>
            <person name="Yao D."/>
            <person name="Han Q.-Q."/>
            <person name="Shao K.-Z."/>
            <person name="Zhao Q."/>
            <person name="Zhang J.-L."/>
        </authorList>
    </citation>
    <scope>NUCLEOTIDE SEQUENCE [LARGE SCALE GENOMIC DNA]</scope>
    <source>
        <strain evidence="2 3">AY-3R</strain>
    </source>
</reference>
<sequence>MKALLASAALASLPLAISTPPVHARPDGETIESAVRFGLPALFAGFQATCSTELANDGYVARNGDRLAAKFTQGADIHWPAAKDALLTLGKGEGMDREMLAGMPDEALKPFVTALLQQMVSTEIKPSQCADVERGLELIDPLPADNIAGLIGFMVEMAERDEDADSAQAAGES</sequence>
<dbReference type="EMBL" id="SDPV01000001">
    <property type="protein sequence ID" value="RXZ66089.1"/>
    <property type="molecule type" value="Genomic_DNA"/>
</dbReference>
<evidence type="ECO:0000313" key="2">
    <source>
        <dbReference type="EMBL" id="RXZ66089.1"/>
    </source>
</evidence>
<protein>
    <submittedName>
        <fullName evidence="2">Uncharacterized protein</fullName>
    </submittedName>
</protein>
<proteinExistence type="predicted"/>
<feature type="signal peptide" evidence="1">
    <location>
        <begin position="1"/>
        <end position="24"/>
    </location>
</feature>
<gene>
    <name evidence="2" type="ORF">ETX26_05080</name>
</gene>
<feature type="chain" id="PRO_5020424014" evidence="1">
    <location>
        <begin position="25"/>
        <end position="173"/>
    </location>
</feature>
<keyword evidence="1" id="KW-0732">Signal</keyword>
<comment type="caution">
    <text evidence="2">The sequence shown here is derived from an EMBL/GenBank/DDBJ whole genome shotgun (WGS) entry which is preliminary data.</text>
</comment>
<evidence type="ECO:0000313" key="3">
    <source>
        <dbReference type="Proteomes" id="UP000293623"/>
    </source>
</evidence>
<dbReference type="RefSeq" id="WP_129523563.1">
    <property type="nucleotide sequence ID" value="NZ_SDPV01000001.1"/>
</dbReference>
<keyword evidence="3" id="KW-1185">Reference proteome</keyword>
<dbReference type="Proteomes" id="UP000293623">
    <property type="component" value="Unassembled WGS sequence"/>
</dbReference>
<accession>A0A4Q2KNF1</accession>